<sequence length="71" mass="7729">MNNSTSNGNCIHMNEVTGTPASKMLGITIGDFPSSIMPQEKTIIMVAIDKNRVKRPIIILVGKDLEKSSLE</sequence>
<reference evidence="1 2" key="3">
    <citation type="submission" date="2019-11" db="EMBL/GenBank/DDBJ databases">
        <title>A de novo genome assembly of a pear dwarfing rootstock.</title>
        <authorList>
            <person name="Wang F."/>
            <person name="Wang J."/>
            <person name="Li S."/>
            <person name="Zhang Y."/>
            <person name="Fang M."/>
            <person name="Ma L."/>
            <person name="Zhao Y."/>
            <person name="Jiang S."/>
        </authorList>
    </citation>
    <scope>NUCLEOTIDE SEQUENCE [LARGE SCALE GENOMIC DNA]</scope>
    <source>
        <strain evidence="1">S2</strain>
        <tissue evidence="1">Leaf</tissue>
    </source>
</reference>
<dbReference type="AlphaFoldDB" id="A0A5N5FUE8"/>
<evidence type="ECO:0000313" key="1">
    <source>
        <dbReference type="EMBL" id="KAB2606765.1"/>
    </source>
</evidence>
<proteinExistence type="predicted"/>
<name>A0A5N5FUE8_9ROSA</name>
<gene>
    <name evidence="1" type="ORF">D8674_006482</name>
</gene>
<evidence type="ECO:0000313" key="2">
    <source>
        <dbReference type="Proteomes" id="UP000327157"/>
    </source>
</evidence>
<organism evidence="1 2">
    <name type="scientific">Pyrus ussuriensis x Pyrus communis</name>
    <dbReference type="NCBI Taxonomy" id="2448454"/>
    <lineage>
        <taxon>Eukaryota</taxon>
        <taxon>Viridiplantae</taxon>
        <taxon>Streptophyta</taxon>
        <taxon>Embryophyta</taxon>
        <taxon>Tracheophyta</taxon>
        <taxon>Spermatophyta</taxon>
        <taxon>Magnoliopsida</taxon>
        <taxon>eudicotyledons</taxon>
        <taxon>Gunneridae</taxon>
        <taxon>Pentapetalae</taxon>
        <taxon>rosids</taxon>
        <taxon>fabids</taxon>
        <taxon>Rosales</taxon>
        <taxon>Rosaceae</taxon>
        <taxon>Amygdaloideae</taxon>
        <taxon>Maleae</taxon>
        <taxon>Pyrus</taxon>
    </lineage>
</organism>
<dbReference type="Proteomes" id="UP000327157">
    <property type="component" value="Chromosome 11"/>
</dbReference>
<comment type="caution">
    <text evidence="1">The sequence shown here is derived from an EMBL/GenBank/DDBJ whole genome shotgun (WGS) entry which is preliminary data.</text>
</comment>
<keyword evidence="2" id="KW-1185">Reference proteome</keyword>
<accession>A0A5N5FUE8</accession>
<protein>
    <submittedName>
        <fullName evidence="1">Uncharacterized protein</fullName>
    </submittedName>
</protein>
<reference evidence="2" key="2">
    <citation type="submission" date="2019-10" db="EMBL/GenBank/DDBJ databases">
        <title>A de novo genome assembly of a pear dwarfing rootstock.</title>
        <authorList>
            <person name="Wang F."/>
            <person name="Wang J."/>
            <person name="Li S."/>
            <person name="Zhang Y."/>
            <person name="Fang M."/>
            <person name="Ma L."/>
            <person name="Zhao Y."/>
            <person name="Jiang S."/>
        </authorList>
    </citation>
    <scope>NUCLEOTIDE SEQUENCE [LARGE SCALE GENOMIC DNA]</scope>
</reference>
<dbReference type="EMBL" id="SMOL01000559">
    <property type="protein sequence ID" value="KAB2606765.1"/>
    <property type="molecule type" value="Genomic_DNA"/>
</dbReference>
<reference evidence="1 2" key="1">
    <citation type="submission" date="2019-09" db="EMBL/GenBank/DDBJ databases">
        <authorList>
            <person name="Ou C."/>
        </authorList>
    </citation>
    <scope>NUCLEOTIDE SEQUENCE [LARGE SCALE GENOMIC DNA]</scope>
    <source>
        <strain evidence="1">S2</strain>
        <tissue evidence="1">Leaf</tissue>
    </source>
</reference>